<keyword evidence="2" id="KW-1185">Reference proteome</keyword>
<gene>
    <name evidence="1" type="ORF">BDN72DRAFT_894773</name>
</gene>
<accession>A0ACD3B427</accession>
<reference evidence="1 2" key="1">
    <citation type="journal article" date="2019" name="Nat. Ecol. Evol.">
        <title>Megaphylogeny resolves global patterns of mushroom evolution.</title>
        <authorList>
            <person name="Varga T."/>
            <person name="Krizsan K."/>
            <person name="Foldi C."/>
            <person name="Dima B."/>
            <person name="Sanchez-Garcia M."/>
            <person name="Sanchez-Ramirez S."/>
            <person name="Szollosi G.J."/>
            <person name="Szarkandi J.G."/>
            <person name="Papp V."/>
            <person name="Albert L."/>
            <person name="Andreopoulos W."/>
            <person name="Angelini C."/>
            <person name="Antonin V."/>
            <person name="Barry K.W."/>
            <person name="Bougher N.L."/>
            <person name="Buchanan P."/>
            <person name="Buyck B."/>
            <person name="Bense V."/>
            <person name="Catcheside P."/>
            <person name="Chovatia M."/>
            <person name="Cooper J."/>
            <person name="Damon W."/>
            <person name="Desjardin D."/>
            <person name="Finy P."/>
            <person name="Geml J."/>
            <person name="Haridas S."/>
            <person name="Hughes K."/>
            <person name="Justo A."/>
            <person name="Karasinski D."/>
            <person name="Kautmanova I."/>
            <person name="Kiss B."/>
            <person name="Kocsube S."/>
            <person name="Kotiranta H."/>
            <person name="LaButti K.M."/>
            <person name="Lechner B.E."/>
            <person name="Liimatainen K."/>
            <person name="Lipzen A."/>
            <person name="Lukacs Z."/>
            <person name="Mihaltcheva S."/>
            <person name="Morgado L.N."/>
            <person name="Niskanen T."/>
            <person name="Noordeloos M.E."/>
            <person name="Ohm R.A."/>
            <person name="Ortiz-Santana B."/>
            <person name="Ovrebo C."/>
            <person name="Racz N."/>
            <person name="Riley R."/>
            <person name="Savchenko A."/>
            <person name="Shiryaev A."/>
            <person name="Soop K."/>
            <person name="Spirin V."/>
            <person name="Szebenyi C."/>
            <person name="Tomsovsky M."/>
            <person name="Tulloss R.E."/>
            <person name="Uehling J."/>
            <person name="Grigoriev I.V."/>
            <person name="Vagvolgyi C."/>
            <person name="Papp T."/>
            <person name="Martin F.M."/>
            <person name="Miettinen O."/>
            <person name="Hibbett D.S."/>
            <person name="Nagy L.G."/>
        </authorList>
    </citation>
    <scope>NUCLEOTIDE SEQUENCE [LARGE SCALE GENOMIC DNA]</scope>
    <source>
        <strain evidence="1 2">NL-1719</strain>
    </source>
</reference>
<protein>
    <submittedName>
        <fullName evidence="1">Uncharacterized protein</fullName>
    </submittedName>
</protein>
<evidence type="ECO:0000313" key="2">
    <source>
        <dbReference type="Proteomes" id="UP000308600"/>
    </source>
</evidence>
<evidence type="ECO:0000313" key="1">
    <source>
        <dbReference type="EMBL" id="TFK72417.1"/>
    </source>
</evidence>
<dbReference type="Proteomes" id="UP000308600">
    <property type="component" value="Unassembled WGS sequence"/>
</dbReference>
<proteinExistence type="predicted"/>
<sequence length="669" mass="74877">MPIQANVQGGEVQPASASELAASGEAKKDTYCFTGLSMITLTGDYMDQYKREVASHDAEEDDQEEASTEEALKQDTPKGSGIQAADGPSPADLHRDAVQEIISGMVALLNLNCPPKSSPPPNLSIHNPSPPTFNPSPHLDTSGSKPKSCISVAGSAGGHDFELGSLDPRALATRLEGLNTRSGQQTPQSGQTPAETPAETSSARGSHRSNNKKRMRGLTPPTDGLHWDSKPVAKKMKVEELEEGEIEESKELELEKNEENPSKPQKKRKRKKRSHRGSGKSGEQTKMTRTELMFMKHELRTEAISSSKFILVQDARVGGTGWMGAKMDPKQRERIANAWRDHKIEAYLKEFKPVQADLRKTVVFVDGQEVPFLARTDQPTWIANESGPELVQLSLDILVDSIRVQPKHQKKGSKKQIPPRGPHEPIIIGHDRPYDCKPSLSKYHRERLERLQAYIDSIPMKDICKWLRGVLERLFPGTLKRYDRNAAWHFERYGIKRLFDPFWNFCFNACYSGQDRVHCRPHTDHKNIVGVCVVIPYLLPDSKFDYKRRSWLVIWEAGVIIEMPPWTAAIYPSSLFFHFNIDIQDIEFIETYGDSLPERKASEPGDEKGRGSMVFFNQASMFQSSELDFDTVAAAKLAGHNGATDFPADVQAAFQKYSQFVGIPKPFVA</sequence>
<organism evidence="1 2">
    <name type="scientific">Pluteus cervinus</name>
    <dbReference type="NCBI Taxonomy" id="181527"/>
    <lineage>
        <taxon>Eukaryota</taxon>
        <taxon>Fungi</taxon>
        <taxon>Dikarya</taxon>
        <taxon>Basidiomycota</taxon>
        <taxon>Agaricomycotina</taxon>
        <taxon>Agaricomycetes</taxon>
        <taxon>Agaricomycetidae</taxon>
        <taxon>Agaricales</taxon>
        <taxon>Pluteineae</taxon>
        <taxon>Pluteaceae</taxon>
        <taxon>Pluteus</taxon>
    </lineage>
</organism>
<name>A0ACD3B427_9AGAR</name>
<dbReference type="EMBL" id="ML208285">
    <property type="protein sequence ID" value="TFK72417.1"/>
    <property type="molecule type" value="Genomic_DNA"/>
</dbReference>